<protein>
    <submittedName>
        <fullName evidence="1">Uncharacterized protein</fullName>
    </submittedName>
</protein>
<name>A0A392UZI8_9FABA</name>
<feature type="non-terminal residue" evidence="1">
    <location>
        <position position="1"/>
    </location>
</feature>
<comment type="caution">
    <text evidence="1">The sequence shown here is derived from an EMBL/GenBank/DDBJ whole genome shotgun (WGS) entry which is preliminary data.</text>
</comment>
<organism evidence="1 2">
    <name type="scientific">Trifolium medium</name>
    <dbReference type="NCBI Taxonomy" id="97028"/>
    <lineage>
        <taxon>Eukaryota</taxon>
        <taxon>Viridiplantae</taxon>
        <taxon>Streptophyta</taxon>
        <taxon>Embryophyta</taxon>
        <taxon>Tracheophyta</taxon>
        <taxon>Spermatophyta</taxon>
        <taxon>Magnoliopsida</taxon>
        <taxon>eudicotyledons</taxon>
        <taxon>Gunneridae</taxon>
        <taxon>Pentapetalae</taxon>
        <taxon>rosids</taxon>
        <taxon>fabids</taxon>
        <taxon>Fabales</taxon>
        <taxon>Fabaceae</taxon>
        <taxon>Papilionoideae</taxon>
        <taxon>50 kb inversion clade</taxon>
        <taxon>NPAAA clade</taxon>
        <taxon>Hologalegina</taxon>
        <taxon>IRL clade</taxon>
        <taxon>Trifolieae</taxon>
        <taxon>Trifolium</taxon>
    </lineage>
</organism>
<dbReference type="EMBL" id="LXQA011019011">
    <property type="protein sequence ID" value="MCI81438.1"/>
    <property type="molecule type" value="Genomic_DNA"/>
</dbReference>
<dbReference type="AlphaFoldDB" id="A0A392UZI8"/>
<sequence length="45" mass="4904">STQNLTSGDDVVAQELTEVVVENLEVRRPVCCKKSKKGKVSPPSF</sequence>
<evidence type="ECO:0000313" key="1">
    <source>
        <dbReference type="EMBL" id="MCI81438.1"/>
    </source>
</evidence>
<proteinExistence type="predicted"/>
<evidence type="ECO:0000313" key="2">
    <source>
        <dbReference type="Proteomes" id="UP000265520"/>
    </source>
</evidence>
<reference evidence="1 2" key="1">
    <citation type="journal article" date="2018" name="Front. Plant Sci.">
        <title>Red Clover (Trifolium pratense) and Zigzag Clover (T. medium) - A Picture of Genomic Similarities and Differences.</title>
        <authorList>
            <person name="Dluhosova J."/>
            <person name="Istvanek J."/>
            <person name="Nedelnik J."/>
            <person name="Repkova J."/>
        </authorList>
    </citation>
    <scope>NUCLEOTIDE SEQUENCE [LARGE SCALE GENOMIC DNA]</scope>
    <source>
        <strain evidence="2">cv. 10/8</strain>
        <tissue evidence="1">Leaf</tissue>
    </source>
</reference>
<accession>A0A392UZI8</accession>
<dbReference type="Proteomes" id="UP000265520">
    <property type="component" value="Unassembled WGS sequence"/>
</dbReference>
<keyword evidence="2" id="KW-1185">Reference proteome</keyword>